<dbReference type="AlphaFoldDB" id="A0A0A5JKK0"/>
<dbReference type="Proteomes" id="UP000030451">
    <property type="component" value="Unassembled WGS sequence"/>
</dbReference>
<sequence length="83" mass="9601">MLEIAEKSLQNILDMIIAEPTLVIWLFAFIAVWLFVFRLIQSLKGQKLSAFNLKVSEYFELGLKFESRDSKSSTKSIEQSKDK</sequence>
<organism evidence="2 3">
    <name type="scientific">Photobacterium sp. (strain ATCC 43367)</name>
    <dbReference type="NCBI Taxonomy" id="379097"/>
    <lineage>
        <taxon>Bacteria</taxon>
        <taxon>Pseudomonadati</taxon>
        <taxon>Pseudomonadota</taxon>
        <taxon>Gammaproteobacteria</taxon>
        <taxon>Vibrionales</taxon>
        <taxon>Vibrionaceae</taxon>
        <taxon>Vibrio</taxon>
        <taxon>Vibrio oreintalis group</taxon>
    </lineage>
</organism>
<evidence type="ECO:0000313" key="3">
    <source>
        <dbReference type="Proteomes" id="UP000030451"/>
    </source>
</evidence>
<comment type="caution">
    <text evidence="2">The sequence shown here is derived from an EMBL/GenBank/DDBJ whole genome shotgun (WGS) entry which is preliminary data.</text>
</comment>
<gene>
    <name evidence="2" type="ORF">NM06_11900</name>
</gene>
<name>A0A0A5JKK0_PHOS4</name>
<protein>
    <submittedName>
        <fullName evidence="2">Uncharacterized protein</fullName>
    </submittedName>
</protein>
<dbReference type="RefSeq" id="WP_038191196.1">
    <property type="nucleotide sequence ID" value="NZ_JRWP01000022.1"/>
</dbReference>
<evidence type="ECO:0000256" key="1">
    <source>
        <dbReference type="SAM" id="Phobius"/>
    </source>
</evidence>
<keyword evidence="1" id="KW-1133">Transmembrane helix</keyword>
<keyword evidence="1" id="KW-0812">Transmembrane</keyword>
<accession>A0A0A5JKK0</accession>
<reference evidence="2 3" key="1">
    <citation type="submission" date="2014-10" db="EMBL/GenBank/DDBJ databases">
        <title>Genome sequencing of Vibrio sinaloensis T08.</title>
        <authorList>
            <person name="Chan K.-G."/>
            <person name="Mohamad N.I."/>
        </authorList>
    </citation>
    <scope>NUCLEOTIDE SEQUENCE [LARGE SCALE GENOMIC DNA]</scope>
    <source>
        <strain evidence="2 3">T08</strain>
    </source>
</reference>
<feature type="transmembrane region" description="Helical" evidence="1">
    <location>
        <begin position="22"/>
        <end position="40"/>
    </location>
</feature>
<dbReference type="EMBL" id="JRWP01000022">
    <property type="protein sequence ID" value="KGY08448.1"/>
    <property type="molecule type" value="Genomic_DNA"/>
</dbReference>
<evidence type="ECO:0000313" key="2">
    <source>
        <dbReference type="EMBL" id="KGY08448.1"/>
    </source>
</evidence>
<proteinExistence type="predicted"/>
<keyword evidence="1" id="KW-0472">Membrane</keyword>